<reference evidence="3 4" key="1">
    <citation type="submission" date="2021-05" db="EMBL/GenBank/DDBJ databases">
        <title>Genetic and Functional Diversity in Clade A Lucinid endosymbionts from the Bahamas.</title>
        <authorList>
            <person name="Giani N.M."/>
            <person name="Engel A.S."/>
            <person name="Campbell B.J."/>
        </authorList>
    </citation>
    <scope>NUCLEOTIDE SEQUENCE [LARGE SCALE GENOMIC DNA]</scope>
    <source>
        <strain evidence="3">LUC16012Gg_MoonRockCtena</strain>
    </source>
</reference>
<evidence type="ECO:0000313" key="3">
    <source>
        <dbReference type="EMBL" id="MBT2990827.1"/>
    </source>
</evidence>
<dbReference type="EMBL" id="JAHHGM010000022">
    <property type="protein sequence ID" value="MBT2990827.1"/>
    <property type="molecule type" value="Genomic_DNA"/>
</dbReference>
<name>A0A944QV43_9GAMM</name>
<dbReference type="Proteomes" id="UP000770889">
    <property type="component" value="Unassembled WGS sequence"/>
</dbReference>
<dbReference type="AlphaFoldDB" id="A0A944QV43"/>
<proteinExistence type="inferred from homology"/>
<comment type="caution">
    <text evidence="3">The sequence shown here is derived from an EMBL/GenBank/DDBJ whole genome shotgun (WGS) entry which is preliminary data.</text>
</comment>
<comment type="similarity">
    <text evidence="1">Belongs to the PspA/Vipp/IM30 family.</text>
</comment>
<evidence type="ECO:0000256" key="2">
    <source>
        <dbReference type="SAM" id="Coils"/>
    </source>
</evidence>
<protein>
    <submittedName>
        <fullName evidence="3">PspA/IM30 family protein</fullName>
    </submittedName>
</protein>
<organism evidence="3 4">
    <name type="scientific">Candidatus Thiodiazotropha taylori</name>
    <dbReference type="NCBI Taxonomy" id="2792791"/>
    <lineage>
        <taxon>Bacteria</taxon>
        <taxon>Pseudomonadati</taxon>
        <taxon>Pseudomonadota</taxon>
        <taxon>Gammaproteobacteria</taxon>
        <taxon>Chromatiales</taxon>
        <taxon>Sedimenticolaceae</taxon>
        <taxon>Candidatus Thiodiazotropha</taxon>
    </lineage>
</organism>
<feature type="coiled-coil region" evidence="2">
    <location>
        <begin position="33"/>
        <end position="74"/>
    </location>
</feature>
<keyword evidence="2" id="KW-0175">Coiled coil</keyword>
<evidence type="ECO:0000313" key="4">
    <source>
        <dbReference type="Proteomes" id="UP000770889"/>
    </source>
</evidence>
<dbReference type="PANTHER" id="PTHR31088">
    <property type="entry name" value="MEMBRANE-ASSOCIATED PROTEIN VIPP1, CHLOROPLASTIC"/>
    <property type="match status" value="1"/>
</dbReference>
<accession>A0A944QV43</accession>
<sequence>MALITRVSRLFRADVNAVLDRMEEPEILLKQAVREMEEALAKDQQQAKLIEVDLDQLEARQSDLERRLKPVSDELDLCFDNGNEALARSLLKRKLESQRYLDYLVRRQQELQGAYKALQKRIDENRTRLESMRQKAELLAGTDNKESQQVAWNEPDFMRQFAVSEDDIELAFLREKQKRAQS</sequence>
<gene>
    <name evidence="3" type="ORF">KME65_17860</name>
</gene>
<evidence type="ECO:0000256" key="1">
    <source>
        <dbReference type="ARBA" id="ARBA00043985"/>
    </source>
</evidence>
<feature type="coiled-coil region" evidence="2">
    <location>
        <begin position="108"/>
        <end position="135"/>
    </location>
</feature>
<dbReference type="PANTHER" id="PTHR31088:SF6">
    <property type="entry name" value="PHAGE SHOCK PROTEIN A"/>
    <property type="match status" value="1"/>
</dbReference>
<dbReference type="Pfam" id="PF04012">
    <property type="entry name" value="PspA_IM30"/>
    <property type="match status" value="1"/>
</dbReference>
<dbReference type="InterPro" id="IPR007157">
    <property type="entry name" value="PspA_VIPP1"/>
</dbReference>